<dbReference type="Proteomes" id="UP000286947">
    <property type="component" value="Unassembled WGS sequence"/>
</dbReference>
<dbReference type="UniPathway" id="UPA00219"/>
<feature type="compositionally biased region" description="Polar residues" evidence="27">
    <location>
        <begin position="1"/>
        <end position="10"/>
    </location>
</feature>
<dbReference type="GO" id="GO:0008658">
    <property type="term" value="F:penicillin binding"/>
    <property type="evidence" value="ECO:0007669"/>
    <property type="project" value="InterPro"/>
</dbReference>
<comment type="similarity">
    <text evidence="4">In the N-terminal section; belongs to the glycosyltransferase 51 family.</text>
</comment>
<keyword evidence="17" id="KW-0573">Peptidoglycan synthesis</keyword>
<keyword evidence="22" id="KW-0961">Cell wall biogenesis/degradation</keyword>
<dbReference type="InterPro" id="IPR023346">
    <property type="entry name" value="Lysozyme-like_dom_sf"/>
</dbReference>
<evidence type="ECO:0000256" key="25">
    <source>
        <dbReference type="ARBA" id="ARBA00049902"/>
    </source>
</evidence>
<dbReference type="GO" id="GO:0009252">
    <property type="term" value="P:peptidoglycan biosynthetic process"/>
    <property type="evidence" value="ECO:0007669"/>
    <property type="project" value="UniProtKB-UniPathway"/>
</dbReference>
<evidence type="ECO:0000259" key="31">
    <source>
        <dbReference type="Pfam" id="PF17092"/>
    </source>
</evidence>
<dbReference type="Pfam" id="PF17092">
    <property type="entry name" value="PCB_OB"/>
    <property type="match status" value="1"/>
</dbReference>
<feature type="region of interest" description="Disordered" evidence="27">
    <location>
        <begin position="1"/>
        <end position="20"/>
    </location>
</feature>
<keyword evidence="9" id="KW-0121">Carboxypeptidase</keyword>
<dbReference type="FunFam" id="1.10.3810.10:FF:000003">
    <property type="entry name" value="Penicillin-binding protein 1a"/>
    <property type="match status" value="1"/>
</dbReference>
<dbReference type="OrthoDB" id="9766909at2"/>
<keyword evidence="20" id="KW-0046">Antibiotic resistance</keyword>
<evidence type="ECO:0000256" key="24">
    <source>
        <dbReference type="ARBA" id="ARBA00044770"/>
    </source>
</evidence>
<evidence type="ECO:0000256" key="20">
    <source>
        <dbReference type="ARBA" id="ARBA00023251"/>
    </source>
</evidence>
<dbReference type="InterPro" id="IPR036950">
    <property type="entry name" value="PBP_transglycosylase"/>
</dbReference>
<accession>A0A433SDX6</accession>
<dbReference type="InterPro" id="IPR001264">
    <property type="entry name" value="Glyco_trans_51"/>
</dbReference>
<keyword evidence="21" id="KW-0511">Multifunctional enzyme</keyword>
<evidence type="ECO:0000256" key="1">
    <source>
        <dbReference type="ARBA" id="ARBA00004249"/>
    </source>
</evidence>
<evidence type="ECO:0000256" key="17">
    <source>
        <dbReference type="ARBA" id="ARBA00022984"/>
    </source>
</evidence>
<evidence type="ECO:0000256" key="12">
    <source>
        <dbReference type="ARBA" id="ARBA00022679"/>
    </source>
</evidence>
<evidence type="ECO:0000313" key="32">
    <source>
        <dbReference type="EMBL" id="RUS66940.1"/>
    </source>
</evidence>
<keyword evidence="14" id="KW-0378">Hydrolase</keyword>
<dbReference type="EC" id="3.4.16.4" evidence="5"/>
<evidence type="ECO:0000256" key="22">
    <source>
        <dbReference type="ARBA" id="ARBA00023316"/>
    </source>
</evidence>
<organism evidence="32 33">
    <name type="scientific">Saezia sanguinis</name>
    <dbReference type="NCBI Taxonomy" id="1965230"/>
    <lineage>
        <taxon>Bacteria</taxon>
        <taxon>Pseudomonadati</taxon>
        <taxon>Pseudomonadota</taxon>
        <taxon>Betaproteobacteria</taxon>
        <taxon>Burkholderiales</taxon>
        <taxon>Saeziaceae</taxon>
        <taxon>Saezia</taxon>
    </lineage>
</organism>
<reference evidence="32 33" key="1">
    <citation type="submission" date="2018-01" db="EMBL/GenBank/DDBJ databases">
        <title>Saezia sanguinis gen. nov., sp. nov., in the order Burkholderiales isolated from human blood.</title>
        <authorList>
            <person name="Medina-Pascual M.J."/>
            <person name="Valdezate S."/>
            <person name="Monzon S."/>
            <person name="Cuesta I."/>
            <person name="Carrasco G."/>
            <person name="Villalon P."/>
            <person name="Saez-Nieto J.A."/>
        </authorList>
    </citation>
    <scope>NUCLEOTIDE SEQUENCE [LARGE SCALE GENOMIC DNA]</scope>
    <source>
        <strain evidence="32 33">CNM695-12</strain>
    </source>
</reference>
<evidence type="ECO:0000256" key="8">
    <source>
        <dbReference type="ARBA" id="ARBA00022519"/>
    </source>
</evidence>
<dbReference type="EMBL" id="PQSP01000002">
    <property type="protein sequence ID" value="RUS66940.1"/>
    <property type="molecule type" value="Genomic_DNA"/>
</dbReference>
<dbReference type="Gene3D" id="3.40.710.10">
    <property type="entry name" value="DD-peptidase/beta-lactamase superfamily"/>
    <property type="match status" value="2"/>
</dbReference>
<dbReference type="InterPro" id="IPR001460">
    <property type="entry name" value="PCN-bd_Tpept"/>
</dbReference>
<evidence type="ECO:0000256" key="3">
    <source>
        <dbReference type="ARBA" id="ARBA00007090"/>
    </source>
</evidence>
<sequence length="796" mass="87679">MSGHQTSTTQKSSPKAKPAKKAPASPFVLRLGLAAIKWGVIAVISLIICGLAVGAIAYAIAYPKLPDVHLLAEYQPKLPLRIYSADGILIGEYSEERREFMPISEIPLVMRNAVLAVEDANFYNHPGIDYKGLARAVLGQVLNKDAGGASTITMQVARNFYLSSERKYIRKFYEILLSFRIENNLTKDQILEIYMNQIFLGHRSYGFAAAAQTYFGKKLQDITLAEAAMLAGLPQSPSRNNPISDFNAARQRQMHVLRRMLEVRWITQEQYDQAVAETIVLRKPAPPTLHAEFAADAVQQMILDQFGADAYTNGLNVYTTIQGNDQKSAYRAVRQGLLAYERRQFYRGPEGYIDLPQDPQALIQTVASTLEQHPDNEELMTAIVLSADPKKVTVTRDGQHVIEITGAGLEPVKSGLAANARPEVQIKPGSIIRIVQTGESSWDITQIPEVEGALVAMDPQTGAIRALVGGFDFARKKYNHVTQAWRQPGSSFKPFVYSAALERGVTANTTLNDAPIMVRNPGGRGVWTPKNYGSSFAGRVPMWEALARSRNIPAILVLDAISPQYAQQWIGHFGFEPSKHPPYLTMVLGAGSVTPLQMASAYSIFANGGYQVDPYLVTRVTDAKGNILLDYTPPALSEQRRVIPARNAFVMNTLLNGVVTRGSGAAANRALRRSDIYGKTGTTNDSRDAWFVGYTPTLAAAVWVGYDTPKDLGRRENGGFLALPIWVSYMKDALEGVPQKPFRPVPGVTNVNGQWVYDEFAYSGGIKSLGDELTPNPEDIPIVNDEHRDTILDMFR</sequence>
<dbReference type="EC" id="2.4.99.28" evidence="24"/>
<dbReference type="InterPro" id="IPR050396">
    <property type="entry name" value="Glycosyltr_51/Transpeptidase"/>
</dbReference>
<evidence type="ECO:0000256" key="18">
    <source>
        <dbReference type="ARBA" id="ARBA00022989"/>
    </source>
</evidence>
<keyword evidence="10" id="KW-0645">Protease</keyword>
<dbReference type="GO" id="GO:0009002">
    <property type="term" value="F:serine-type D-Ala-D-Ala carboxypeptidase activity"/>
    <property type="evidence" value="ECO:0007669"/>
    <property type="project" value="UniProtKB-EC"/>
</dbReference>
<dbReference type="PANTHER" id="PTHR32282:SF27">
    <property type="entry name" value="PENICILLIN-BINDING PROTEIN 1A"/>
    <property type="match status" value="1"/>
</dbReference>
<keyword evidence="19 28" id="KW-0472">Membrane</keyword>
<dbReference type="GO" id="GO:0008955">
    <property type="term" value="F:peptidoglycan glycosyltransferase activity"/>
    <property type="evidence" value="ECO:0007669"/>
    <property type="project" value="UniProtKB-EC"/>
</dbReference>
<keyword evidence="15" id="KW-0133">Cell shape</keyword>
<evidence type="ECO:0000313" key="33">
    <source>
        <dbReference type="Proteomes" id="UP000286947"/>
    </source>
</evidence>
<feature type="domain" description="Penicillin-binding protein transpeptidase" evidence="29">
    <location>
        <begin position="452"/>
        <end position="712"/>
    </location>
</feature>
<comment type="catalytic activity">
    <reaction evidence="23">
        <text>Preferential cleavage: (Ac)2-L-Lys-D-Ala-|-D-Ala. Also transpeptidation of peptidyl-alanyl moieties that are N-acyl substituents of D-alanine.</text>
        <dbReference type="EC" id="3.4.16.4"/>
    </reaction>
</comment>
<evidence type="ECO:0000256" key="26">
    <source>
        <dbReference type="ARBA" id="ARBA00060592"/>
    </source>
</evidence>
<evidence type="ECO:0000256" key="10">
    <source>
        <dbReference type="ARBA" id="ARBA00022670"/>
    </source>
</evidence>
<dbReference type="GO" id="GO:0005886">
    <property type="term" value="C:plasma membrane"/>
    <property type="evidence" value="ECO:0007669"/>
    <property type="project" value="UniProtKB-SubCell"/>
</dbReference>
<evidence type="ECO:0000256" key="27">
    <source>
        <dbReference type="SAM" id="MobiDB-lite"/>
    </source>
</evidence>
<dbReference type="AlphaFoldDB" id="A0A433SDX6"/>
<evidence type="ECO:0000256" key="21">
    <source>
        <dbReference type="ARBA" id="ARBA00023268"/>
    </source>
</evidence>
<comment type="subcellular location">
    <subcellularLocation>
        <location evidence="1">Cell inner membrane</location>
        <topology evidence="1">Single-pass type II membrane protein</topology>
    </subcellularLocation>
</comment>
<comment type="caution">
    <text evidence="32">The sequence shown here is derived from an EMBL/GenBank/DDBJ whole genome shotgun (WGS) entry which is preliminary data.</text>
</comment>
<evidence type="ECO:0000256" key="23">
    <source>
        <dbReference type="ARBA" id="ARBA00034000"/>
    </source>
</evidence>
<comment type="catalytic activity">
    <reaction evidence="25">
        <text>[GlcNAc-(1-&gt;4)-Mur2Ac(oyl-L-Ala-gamma-D-Glu-L-Lys-D-Ala-D-Ala)](n)-di-trans,octa-cis-undecaprenyl diphosphate + beta-D-GlcNAc-(1-&gt;4)-Mur2Ac(oyl-L-Ala-gamma-D-Glu-L-Lys-D-Ala-D-Ala)-di-trans,octa-cis-undecaprenyl diphosphate = [GlcNAc-(1-&gt;4)-Mur2Ac(oyl-L-Ala-gamma-D-Glu-L-Lys-D-Ala-D-Ala)](n+1)-di-trans,octa-cis-undecaprenyl diphosphate + di-trans,octa-cis-undecaprenyl diphosphate + H(+)</text>
        <dbReference type="Rhea" id="RHEA:23708"/>
        <dbReference type="Rhea" id="RHEA-COMP:9602"/>
        <dbReference type="Rhea" id="RHEA-COMP:9603"/>
        <dbReference type="ChEBI" id="CHEBI:15378"/>
        <dbReference type="ChEBI" id="CHEBI:58405"/>
        <dbReference type="ChEBI" id="CHEBI:60033"/>
        <dbReference type="ChEBI" id="CHEBI:78435"/>
        <dbReference type="EC" id="2.4.99.28"/>
    </reaction>
</comment>
<dbReference type="InterPro" id="IPR031376">
    <property type="entry name" value="PCB_OB"/>
</dbReference>
<dbReference type="GO" id="GO:0030288">
    <property type="term" value="C:outer membrane-bounded periplasmic space"/>
    <property type="evidence" value="ECO:0007669"/>
    <property type="project" value="TreeGrafter"/>
</dbReference>
<dbReference type="GO" id="GO:0006508">
    <property type="term" value="P:proteolysis"/>
    <property type="evidence" value="ECO:0007669"/>
    <property type="project" value="UniProtKB-KW"/>
</dbReference>
<evidence type="ECO:0000256" key="28">
    <source>
        <dbReference type="SAM" id="Phobius"/>
    </source>
</evidence>
<evidence type="ECO:0000256" key="5">
    <source>
        <dbReference type="ARBA" id="ARBA00012448"/>
    </source>
</evidence>
<keyword evidence="11" id="KW-0328">Glycosyltransferase</keyword>
<comment type="pathway">
    <text evidence="26">Glycan biosynthesis.</text>
</comment>
<keyword evidence="18 28" id="KW-1133">Transmembrane helix</keyword>
<evidence type="ECO:0000256" key="4">
    <source>
        <dbReference type="ARBA" id="ARBA00007739"/>
    </source>
</evidence>
<dbReference type="GO" id="GO:0046677">
    <property type="term" value="P:response to antibiotic"/>
    <property type="evidence" value="ECO:0007669"/>
    <property type="project" value="UniProtKB-KW"/>
</dbReference>
<dbReference type="RefSeq" id="WP_126978619.1">
    <property type="nucleotide sequence ID" value="NZ_PQSP01000002.1"/>
</dbReference>
<dbReference type="Gene3D" id="1.10.3810.10">
    <property type="entry name" value="Biosynthetic peptidoglycan transglycosylase-like"/>
    <property type="match status" value="1"/>
</dbReference>
<evidence type="ECO:0000256" key="7">
    <source>
        <dbReference type="ARBA" id="ARBA00022475"/>
    </source>
</evidence>
<comment type="pathway">
    <text evidence="2">Cell wall biogenesis; peptidoglycan biosynthesis.</text>
</comment>
<evidence type="ECO:0000256" key="14">
    <source>
        <dbReference type="ARBA" id="ARBA00022801"/>
    </source>
</evidence>
<dbReference type="SUPFAM" id="SSF56601">
    <property type="entry name" value="beta-lactamase/transpeptidase-like"/>
    <property type="match status" value="1"/>
</dbReference>
<keyword evidence="16" id="KW-0735">Signal-anchor</keyword>
<dbReference type="InterPro" id="IPR012338">
    <property type="entry name" value="Beta-lactam/transpept-like"/>
</dbReference>
<dbReference type="GO" id="GO:0071555">
    <property type="term" value="P:cell wall organization"/>
    <property type="evidence" value="ECO:0007669"/>
    <property type="project" value="UniProtKB-KW"/>
</dbReference>
<keyword evidence="8" id="KW-0997">Cell inner membrane</keyword>
<dbReference type="Pfam" id="PF00912">
    <property type="entry name" value="Transgly"/>
    <property type="match status" value="1"/>
</dbReference>
<dbReference type="PANTHER" id="PTHR32282">
    <property type="entry name" value="BINDING PROTEIN TRANSPEPTIDASE, PUTATIVE-RELATED"/>
    <property type="match status" value="1"/>
</dbReference>
<gene>
    <name evidence="32" type="primary">mrcA_1</name>
    <name evidence="32" type="ORF">CUZ56_00877</name>
</gene>
<evidence type="ECO:0000256" key="11">
    <source>
        <dbReference type="ARBA" id="ARBA00022676"/>
    </source>
</evidence>
<protein>
    <recommendedName>
        <fullName evidence="6">Penicillin-binding protein 1A</fullName>
        <ecNumber evidence="24">2.4.99.28</ecNumber>
        <ecNumber evidence="5">3.4.16.4</ecNumber>
    </recommendedName>
</protein>
<evidence type="ECO:0000256" key="15">
    <source>
        <dbReference type="ARBA" id="ARBA00022960"/>
    </source>
</evidence>
<evidence type="ECO:0000256" key="19">
    <source>
        <dbReference type="ARBA" id="ARBA00023136"/>
    </source>
</evidence>
<proteinExistence type="inferred from homology"/>
<keyword evidence="13 28" id="KW-0812">Transmembrane</keyword>
<keyword evidence="12" id="KW-0808">Transferase</keyword>
<keyword evidence="33" id="KW-1185">Reference proteome</keyword>
<feature type="transmembrane region" description="Helical" evidence="28">
    <location>
        <begin position="38"/>
        <end position="61"/>
    </location>
</feature>
<feature type="domain" description="Glycosyl transferase family 51" evidence="30">
    <location>
        <begin position="89"/>
        <end position="260"/>
    </location>
</feature>
<evidence type="ECO:0000256" key="13">
    <source>
        <dbReference type="ARBA" id="ARBA00022692"/>
    </source>
</evidence>
<evidence type="ECO:0000259" key="29">
    <source>
        <dbReference type="Pfam" id="PF00905"/>
    </source>
</evidence>
<dbReference type="GO" id="GO:0008360">
    <property type="term" value="P:regulation of cell shape"/>
    <property type="evidence" value="ECO:0007669"/>
    <property type="project" value="UniProtKB-KW"/>
</dbReference>
<feature type="compositionally biased region" description="Low complexity" evidence="27">
    <location>
        <begin position="11"/>
        <end position="20"/>
    </location>
</feature>
<feature type="domain" description="Penicillin-binding protein OB-like" evidence="31">
    <location>
        <begin position="346"/>
        <end position="450"/>
    </location>
</feature>
<evidence type="ECO:0000256" key="16">
    <source>
        <dbReference type="ARBA" id="ARBA00022968"/>
    </source>
</evidence>
<dbReference type="Pfam" id="PF00905">
    <property type="entry name" value="Transpeptidase"/>
    <property type="match status" value="1"/>
</dbReference>
<dbReference type="NCBIfam" id="TIGR02074">
    <property type="entry name" value="PBP_1a_fam"/>
    <property type="match status" value="1"/>
</dbReference>
<evidence type="ECO:0000256" key="9">
    <source>
        <dbReference type="ARBA" id="ARBA00022645"/>
    </source>
</evidence>
<comment type="similarity">
    <text evidence="3">In the C-terminal section; belongs to the transpeptidase family.</text>
</comment>
<name>A0A433SDX6_9BURK</name>
<keyword evidence="7" id="KW-1003">Cell membrane</keyword>
<dbReference type="SUPFAM" id="SSF53955">
    <property type="entry name" value="Lysozyme-like"/>
    <property type="match status" value="1"/>
</dbReference>
<evidence type="ECO:0000256" key="6">
    <source>
        <dbReference type="ARBA" id="ARBA00018638"/>
    </source>
</evidence>
<evidence type="ECO:0000256" key="2">
    <source>
        <dbReference type="ARBA" id="ARBA00004752"/>
    </source>
</evidence>
<evidence type="ECO:0000259" key="30">
    <source>
        <dbReference type="Pfam" id="PF00912"/>
    </source>
</evidence>